<keyword evidence="6" id="KW-0472">Membrane</keyword>
<dbReference type="RefSeq" id="WP_125486117.1">
    <property type="nucleotide sequence ID" value="NZ_RSDW01000001.1"/>
</dbReference>
<dbReference type="Gene3D" id="2.40.170.20">
    <property type="entry name" value="TonB-dependent receptor, beta-barrel domain"/>
    <property type="match status" value="1"/>
</dbReference>
<feature type="domain" description="TonB-dependent transporter Oar-like beta-barrel" evidence="9">
    <location>
        <begin position="277"/>
        <end position="1254"/>
    </location>
</feature>
<dbReference type="GO" id="GO:0044718">
    <property type="term" value="P:siderophore transmembrane transport"/>
    <property type="evidence" value="ECO:0007669"/>
    <property type="project" value="TreeGrafter"/>
</dbReference>
<dbReference type="PANTHER" id="PTHR30069">
    <property type="entry name" value="TONB-DEPENDENT OUTER MEMBRANE RECEPTOR"/>
    <property type="match status" value="1"/>
</dbReference>
<evidence type="ECO:0000259" key="9">
    <source>
        <dbReference type="Pfam" id="PF25183"/>
    </source>
</evidence>
<dbReference type="SUPFAM" id="SSF56935">
    <property type="entry name" value="Porins"/>
    <property type="match status" value="1"/>
</dbReference>
<dbReference type="InterPro" id="IPR039426">
    <property type="entry name" value="TonB-dep_rcpt-like"/>
</dbReference>
<evidence type="ECO:0000256" key="6">
    <source>
        <dbReference type="ARBA" id="ARBA00023136"/>
    </source>
</evidence>
<proteinExistence type="predicted"/>
<comment type="caution">
    <text evidence="10">The sequence shown here is derived from an EMBL/GenBank/DDBJ whole genome shotgun (WGS) entry which is preliminary data.</text>
</comment>
<evidence type="ECO:0000256" key="7">
    <source>
        <dbReference type="ARBA" id="ARBA00023237"/>
    </source>
</evidence>
<keyword evidence="3" id="KW-1134">Transmembrane beta strand</keyword>
<dbReference type="InterPro" id="IPR036942">
    <property type="entry name" value="Beta-barrel_TonB_sf"/>
</dbReference>
<dbReference type="InterPro" id="IPR057601">
    <property type="entry name" value="Oar-like_b-barrel"/>
</dbReference>
<keyword evidence="10" id="KW-0121">Carboxypeptidase</keyword>
<dbReference type="Gene3D" id="2.60.40.1120">
    <property type="entry name" value="Carboxypeptidase-like, regulatory domain"/>
    <property type="match status" value="1"/>
</dbReference>
<dbReference type="PANTHER" id="PTHR30069:SF29">
    <property type="entry name" value="HEMOGLOBIN AND HEMOGLOBIN-HAPTOGLOBIN-BINDING PROTEIN 1-RELATED"/>
    <property type="match status" value="1"/>
</dbReference>
<reference evidence="10 11" key="1">
    <citation type="submission" date="2018-12" db="EMBL/GenBank/DDBJ databases">
        <title>Sequencing of bacterial isolates from soil warming experiment in Harvard Forest, Massachusetts, USA.</title>
        <authorList>
            <person name="Deangelis K."/>
        </authorList>
    </citation>
    <scope>NUCLEOTIDE SEQUENCE [LARGE SCALE GENOMIC DNA]</scope>
    <source>
        <strain evidence="10 11">EB153</strain>
    </source>
</reference>
<keyword evidence="11" id="KW-1185">Reference proteome</keyword>
<feature type="compositionally biased region" description="Low complexity" evidence="8">
    <location>
        <begin position="945"/>
        <end position="963"/>
    </location>
</feature>
<keyword evidence="7" id="KW-0998">Cell outer membrane</keyword>
<dbReference type="GO" id="GO:0015344">
    <property type="term" value="F:siderophore uptake transmembrane transporter activity"/>
    <property type="evidence" value="ECO:0007669"/>
    <property type="project" value="TreeGrafter"/>
</dbReference>
<organism evidence="10 11">
    <name type="scientific">Edaphobacter aggregans</name>
    <dbReference type="NCBI Taxonomy" id="570835"/>
    <lineage>
        <taxon>Bacteria</taxon>
        <taxon>Pseudomonadati</taxon>
        <taxon>Acidobacteriota</taxon>
        <taxon>Terriglobia</taxon>
        <taxon>Terriglobales</taxon>
        <taxon>Acidobacteriaceae</taxon>
        <taxon>Edaphobacter</taxon>
    </lineage>
</organism>
<evidence type="ECO:0000256" key="2">
    <source>
        <dbReference type="ARBA" id="ARBA00022448"/>
    </source>
</evidence>
<keyword evidence="10" id="KW-0645">Protease</keyword>
<dbReference type="EMBL" id="RSDW01000001">
    <property type="protein sequence ID" value="RSL17654.1"/>
    <property type="molecule type" value="Genomic_DNA"/>
</dbReference>
<dbReference type="InterPro" id="IPR008969">
    <property type="entry name" value="CarboxyPept-like_regulatory"/>
</dbReference>
<evidence type="ECO:0000313" key="11">
    <source>
        <dbReference type="Proteomes" id="UP000269669"/>
    </source>
</evidence>
<keyword evidence="4" id="KW-0812">Transmembrane</keyword>
<dbReference type="AlphaFoldDB" id="A0A3R9NYH0"/>
<evidence type="ECO:0000256" key="4">
    <source>
        <dbReference type="ARBA" id="ARBA00022692"/>
    </source>
</evidence>
<comment type="subcellular location">
    <subcellularLocation>
        <location evidence="1">Cell outer membrane</location>
        <topology evidence="1">Multi-pass membrane protein</topology>
    </subcellularLocation>
</comment>
<sequence length="1263" mass="135050">MNNASGVLGRRGLSRDLHQLCGTGRWVLPLIVVTFLLLSASLTHAQTTAQLTGIVQDASGAVIPGAQITLTDESTRTLRIVETNRQGLYAFPALVPGSYMVKVSAKGFQPKEITGITLHAGDERTVPAFALTVGSPDTTVVVEASGDLIPTDNGARTNVLDSKQIENLALAGRDTTELLKVLPGATTVSSGLTQNAPMYNDLNVSVQQSAIGNGININGAVNRGGTALLADGANIIDPGNMASSVSIVNPEMTSEVSVQASNFGADTPFGPVVVSTISKSGGERYHGEAYFNARNSALNANDWRSNHQGVAQGPQHYYYPGGNFGGPVPGTNKKLFFWGGYEKWLQNQGNSNVLTSYIPTPEMMAGDFSTDNADNLALCPNGFFATPKSSYPQGQWCGDLSGTVYADGSTANPTPAPYGSQGGNVGQKIPAQFIDSGAAALAKIWPKANANPATSVGNVNYYQPIPNLNNGWMYRVRVDYQLGENTKIYGSYQQAYDSQLAQGNGAHLYWTPGNAIPYPGGGESEAFSGKSLAGHFVHNFNATTTNDFMAAWAFGSFPFVQPNPSAAYRSTLGYTYGKVFQTASSNIPAYSSAGNFSFPDFSQASIFDNPPGKYAVRKEAPQFSNTLTKVWGAHTVKLGAFTQTTDNYQSTFSTNQDGSLTIRAGQSTNIITGNQLGSPQNPVANFTMGILSGYSENNSSPIADTAYQATAVFVSDNWRATKHLTLELGVRVEHIGHWYDRDHIGMAVFYPDRVLADYNGGKYAPGYYWHAIDAGVPLSGQPNRFAYVDPRLGLSYDLRGNGNTMIRGGWGAYRFVTQVNDVSAPLVTAQHVLSYNLPGQKNVMLSQLNQLAYKPCTSQCTSGTQTGFDPGDYGQPLTFAYNLTIDQRLKWNSVLDVAYVGSSTSQLSNNSEGIEGSNFAALADQNKTPLGAFFKPDPVTGVLSTNPENLGTNPNGTTGTSTGNKAADYHPYGYAYGTASALMNQSTAYTNYNGLQIAWIKTTGKLGYNLNATWSKTLGTSLQENPYDINRNYGPTSTDRPFVFNASYYYQTGRIGSSNQFVRGLLGGWTISGISTWQSGGYIPAALGNGVPNFGMGLTYTGLPATAKAQGIGSGIGSATYFGTDAPVPILPTLTCNPTSGLAHYQRVNGSCFAAPAVGTQGGQNYPYMSAAAYFNNDLAIYRSFHIPGREGQQVQFRASAFDWLNHPLPGYSSLTPLTLSYNVDYAGKAITPNYNTKTFGVMDSKTGSPYQRIIELNVKYFF</sequence>
<keyword evidence="10" id="KW-0378">Hydrolase</keyword>
<dbReference type="Pfam" id="PF13620">
    <property type="entry name" value="CarboxypepD_reg"/>
    <property type="match status" value="1"/>
</dbReference>
<evidence type="ECO:0000256" key="5">
    <source>
        <dbReference type="ARBA" id="ARBA00022729"/>
    </source>
</evidence>
<protein>
    <submittedName>
        <fullName evidence="10">Carboxypeptidase family protein</fullName>
    </submittedName>
</protein>
<dbReference type="OrthoDB" id="97893at2"/>
<keyword evidence="5" id="KW-0732">Signal</keyword>
<dbReference type="SUPFAM" id="SSF49464">
    <property type="entry name" value="Carboxypeptidase regulatory domain-like"/>
    <property type="match status" value="1"/>
</dbReference>
<evidence type="ECO:0000256" key="8">
    <source>
        <dbReference type="SAM" id="MobiDB-lite"/>
    </source>
</evidence>
<evidence type="ECO:0000313" key="10">
    <source>
        <dbReference type="EMBL" id="RSL17654.1"/>
    </source>
</evidence>
<dbReference type="GO" id="GO:0009279">
    <property type="term" value="C:cell outer membrane"/>
    <property type="evidence" value="ECO:0007669"/>
    <property type="project" value="UniProtKB-SubCell"/>
</dbReference>
<evidence type="ECO:0000256" key="1">
    <source>
        <dbReference type="ARBA" id="ARBA00004571"/>
    </source>
</evidence>
<dbReference type="Pfam" id="PF25183">
    <property type="entry name" value="OMP_b-brl_4"/>
    <property type="match status" value="1"/>
</dbReference>
<evidence type="ECO:0000256" key="3">
    <source>
        <dbReference type="ARBA" id="ARBA00022452"/>
    </source>
</evidence>
<accession>A0A3R9NYH0</accession>
<dbReference type="GO" id="GO:0004180">
    <property type="term" value="F:carboxypeptidase activity"/>
    <property type="evidence" value="ECO:0007669"/>
    <property type="project" value="UniProtKB-KW"/>
</dbReference>
<dbReference type="Proteomes" id="UP000269669">
    <property type="component" value="Unassembled WGS sequence"/>
</dbReference>
<feature type="region of interest" description="Disordered" evidence="8">
    <location>
        <begin position="944"/>
        <end position="963"/>
    </location>
</feature>
<name>A0A3R9NYH0_9BACT</name>
<keyword evidence="2" id="KW-0813">Transport</keyword>
<gene>
    <name evidence="10" type="ORF">EDE15_3190</name>
</gene>